<evidence type="ECO:0000313" key="1">
    <source>
        <dbReference type="EMBL" id="MEA5480506.1"/>
    </source>
</evidence>
<feature type="non-terminal residue" evidence="1">
    <location>
        <position position="1"/>
    </location>
</feature>
<organism evidence="1 2">
    <name type="scientific">Pseudanabaena galeata UHCC 0370</name>
    <dbReference type="NCBI Taxonomy" id="3110310"/>
    <lineage>
        <taxon>Bacteria</taxon>
        <taxon>Bacillati</taxon>
        <taxon>Cyanobacteriota</taxon>
        <taxon>Cyanophyceae</taxon>
        <taxon>Pseudanabaenales</taxon>
        <taxon>Pseudanabaenaceae</taxon>
        <taxon>Pseudanabaena</taxon>
    </lineage>
</organism>
<evidence type="ECO:0000313" key="2">
    <source>
        <dbReference type="Proteomes" id="UP001301388"/>
    </source>
</evidence>
<dbReference type="RefSeq" id="WP_323263476.1">
    <property type="nucleotide sequence ID" value="NZ_JAYGIE010000128.1"/>
</dbReference>
<sequence length="87" mass="9880">YNQLIHSFNENLVLLTDYADLEIVDLWVGTTELFLAEEIPIKETLAGIFEFFAEHIPNYLHSHVLARLSDAARHKLFSNLALLAVNG</sequence>
<name>A0ABU5TQC2_9CYAN</name>
<comment type="caution">
    <text evidence="1">The sequence shown here is derived from an EMBL/GenBank/DDBJ whole genome shotgun (WGS) entry which is preliminary data.</text>
</comment>
<dbReference type="EMBL" id="JAYGIE010000128">
    <property type="protein sequence ID" value="MEA5480506.1"/>
    <property type="molecule type" value="Genomic_DNA"/>
</dbReference>
<gene>
    <name evidence="1" type="ORF">VB774_22965</name>
</gene>
<accession>A0ABU5TQC2</accession>
<reference evidence="1 2" key="1">
    <citation type="submission" date="2023-12" db="EMBL/GenBank/DDBJ databases">
        <title>Baltic Sea Cyanobacteria.</title>
        <authorList>
            <person name="Delbaje E."/>
            <person name="Fewer D.P."/>
            <person name="Shishido T.K."/>
        </authorList>
    </citation>
    <scope>NUCLEOTIDE SEQUENCE [LARGE SCALE GENOMIC DNA]</scope>
    <source>
        <strain evidence="1 2">UHCC 0370</strain>
    </source>
</reference>
<proteinExistence type="predicted"/>
<keyword evidence="2" id="KW-1185">Reference proteome</keyword>
<dbReference type="Proteomes" id="UP001301388">
    <property type="component" value="Unassembled WGS sequence"/>
</dbReference>
<protein>
    <submittedName>
        <fullName evidence="1">Uncharacterized protein</fullName>
    </submittedName>
</protein>